<evidence type="ECO:0000259" key="1">
    <source>
        <dbReference type="PROSITE" id="PS51934"/>
    </source>
</evidence>
<dbReference type="Pfam" id="PF04970">
    <property type="entry name" value="LRAT"/>
    <property type="match status" value="1"/>
</dbReference>
<keyword evidence="2" id="KW-0012">Acyltransferase</keyword>
<sequence length="131" mass="15536">MKAGDHIYIRLKHQSGFKFTHHGIYIGNDEVIHYWKHKVRKTEINKFTLGKNIHIKNHKKEYSSSRVVERAKKRLGENKYNLIFNNCEHFATWCKTGKHKSKQVGGAIPKVPKVIYKKAKKQMSKYRIKIF</sequence>
<dbReference type="Proteomes" id="UP000658514">
    <property type="component" value="Unassembled WGS sequence"/>
</dbReference>
<keyword evidence="3" id="KW-1185">Reference proteome</keyword>
<dbReference type="PANTHER" id="PTHR46137:SF1">
    <property type="entry name" value="LRAT DOMAIN-CONTAINING PROTEIN"/>
    <property type="match status" value="1"/>
</dbReference>
<feature type="domain" description="LRAT" evidence="1">
    <location>
        <begin position="11"/>
        <end position="103"/>
    </location>
</feature>
<gene>
    <name evidence="2" type="ORF">H6G24_20685</name>
</gene>
<dbReference type="PROSITE" id="PS51934">
    <property type="entry name" value="LRAT"/>
    <property type="match status" value="1"/>
</dbReference>
<organism evidence="2 3">
    <name type="scientific">Calothrix parietina FACHB-288</name>
    <dbReference type="NCBI Taxonomy" id="2692896"/>
    <lineage>
        <taxon>Bacteria</taxon>
        <taxon>Bacillati</taxon>
        <taxon>Cyanobacteriota</taxon>
        <taxon>Cyanophyceae</taxon>
        <taxon>Nostocales</taxon>
        <taxon>Calotrichaceae</taxon>
        <taxon>Calothrix</taxon>
    </lineage>
</organism>
<dbReference type="PANTHER" id="PTHR46137">
    <property type="entry name" value="OS05G0310600 PROTEIN"/>
    <property type="match status" value="1"/>
</dbReference>
<name>A0ABR8AD63_9CYAN</name>
<reference evidence="2 3" key="1">
    <citation type="journal article" date="2020" name="ISME J.">
        <title>Comparative genomics reveals insights into cyanobacterial evolution and habitat adaptation.</title>
        <authorList>
            <person name="Chen M.Y."/>
            <person name="Teng W.K."/>
            <person name="Zhao L."/>
            <person name="Hu C.X."/>
            <person name="Zhou Y.K."/>
            <person name="Han B.P."/>
            <person name="Song L.R."/>
            <person name="Shu W.S."/>
        </authorList>
    </citation>
    <scope>NUCLEOTIDE SEQUENCE [LARGE SCALE GENOMIC DNA]</scope>
    <source>
        <strain evidence="2 3">FACHB-288</strain>
    </source>
</reference>
<dbReference type="EMBL" id="JACJQH010000033">
    <property type="protein sequence ID" value="MBD2197896.1"/>
    <property type="molecule type" value="Genomic_DNA"/>
</dbReference>
<dbReference type="InterPro" id="IPR007053">
    <property type="entry name" value="LRAT_dom"/>
</dbReference>
<evidence type="ECO:0000313" key="2">
    <source>
        <dbReference type="EMBL" id="MBD2197896.1"/>
    </source>
</evidence>
<dbReference type="Gene3D" id="3.90.1720.10">
    <property type="entry name" value="endopeptidase domain like (from Nostoc punctiforme)"/>
    <property type="match status" value="1"/>
</dbReference>
<protein>
    <submittedName>
        <fullName evidence="2">Lecithin retinol acyltransferase family protein</fullName>
    </submittedName>
</protein>
<accession>A0ABR8AD63</accession>
<evidence type="ECO:0000313" key="3">
    <source>
        <dbReference type="Proteomes" id="UP000658514"/>
    </source>
</evidence>
<keyword evidence="2" id="KW-0808">Transferase</keyword>
<dbReference type="RefSeq" id="WP_190545184.1">
    <property type="nucleotide sequence ID" value="NZ_CAWPNO010000066.1"/>
</dbReference>
<dbReference type="GO" id="GO:0016746">
    <property type="term" value="F:acyltransferase activity"/>
    <property type="evidence" value="ECO:0007669"/>
    <property type="project" value="UniProtKB-KW"/>
</dbReference>
<proteinExistence type="predicted"/>
<comment type="caution">
    <text evidence="2">The sequence shown here is derived from an EMBL/GenBank/DDBJ whole genome shotgun (WGS) entry which is preliminary data.</text>
</comment>